<dbReference type="InterPro" id="IPR029052">
    <property type="entry name" value="Metallo-depent_PP-like"/>
</dbReference>
<gene>
    <name evidence="1" type="ORF">GAQ56_14930</name>
</gene>
<dbReference type="Proteomes" id="UP000432488">
    <property type="component" value="Unassembled WGS sequence"/>
</dbReference>
<dbReference type="AlphaFoldDB" id="A0A7J5GFJ9"/>
<evidence type="ECO:0000313" key="2">
    <source>
        <dbReference type="Proteomes" id="UP000432488"/>
    </source>
</evidence>
<dbReference type="EMBL" id="WCUV01000011">
    <property type="protein sequence ID" value="KAB4089263.1"/>
    <property type="molecule type" value="Genomic_DNA"/>
</dbReference>
<feature type="non-terminal residue" evidence="1">
    <location>
        <position position="1"/>
    </location>
</feature>
<protein>
    <submittedName>
        <fullName evidence="1">Phosphodiesterase</fullName>
    </submittedName>
</protein>
<proteinExistence type="predicted"/>
<evidence type="ECO:0000313" key="1">
    <source>
        <dbReference type="EMBL" id="KAB4089263.1"/>
    </source>
</evidence>
<accession>A0A7J5GFJ9</accession>
<reference evidence="1 2" key="1">
    <citation type="journal article" date="2019" name="Nat. Med.">
        <title>A library of human gut bacterial isolates paired with longitudinal multiomics data enables mechanistic microbiome research.</title>
        <authorList>
            <person name="Poyet M."/>
            <person name="Groussin M."/>
            <person name="Gibbons S.M."/>
            <person name="Avila-Pacheco J."/>
            <person name="Jiang X."/>
            <person name="Kearney S.M."/>
            <person name="Perrotta A.R."/>
            <person name="Berdy B."/>
            <person name="Zhao S."/>
            <person name="Lieberman T.D."/>
            <person name="Swanson P.K."/>
            <person name="Smith M."/>
            <person name="Roesemann S."/>
            <person name="Alexander J.E."/>
            <person name="Rich S.A."/>
            <person name="Livny J."/>
            <person name="Vlamakis H."/>
            <person name="Clish C."/>
            <person name="Bullock K."/>
            <person name="Deik A."/>
            <person name="Scott J."/>
            <person name="Pierce K.A."/>
            <person name="Xavier R.J."/>
            <person name="Alm E.J."/>
        </authorList>
    </citation>
    <scope>NUCLEOTIDE SEQUENCE [LARGE SCALE GENOMIC DNA]</scope>
    <source>
        <strain evidence="1 2">BIOML-A42</strain>
    </source>
</reference>
<dbReference type="Gene3D" id="3.60.21.10">
    <property type="match status" value="1"/>
</dbReference>
<comment type="caution">
    <text evidence="1">The sequence shown here is derived from an EMBL/GenBank/DDBJ whole genome shotgun (WGS) entry which is preliminary data.</text>
</comment>
<sequence length="52" mass="5881">RWKLERTEHTVVCNTGSITFPKDGNMPTFAIYCDGTVSVHRLDGSRLKELSL</sequence>
<name>A0A7J5GFJ9_BACUN</name>
<organism evidence="1 2">
    <name type="scientific">Bacteroides uniformis</name>
    <dbReference type="NCBI Taxonomy" id="820"/>
    <lineage>
        <taxon>Bacteria</taxon>
        <taxon>Pseudomonadati</taxon>
        <taxon>Bacteroidota</taxon>
        <taxon>Bacteroidia</taxon>
        <taxon>Bacteroidales</taxon>
        <taxon>Bacteroidaceae</taxon>
        <taxon>Bacteroides</taxon>
    </lineage>
</organism>